<dbReference type="EMBL" id="JANPWB010000012">
    <property type="protein sequence ID" value="KAJ1116321.1"/>
    <property type="molecule type" value="Genomic_DNA"/>
</dbReference>
<dbReference type="Proteomes" id="UP001066276">
    <property type="component" value="Chromosome 8"/>
</dbReference>
<accession>A0AAV7NLB9</accession>
<organism evidence="1 2">
    <name type="scientific">Pleurodeles waltl</name>
    <name type="common">Iberian ribbed newt</name>
    <dbReference type="NCBI Taxonomy" id="8319"/>
    <lineage>
        <taxon>Eukaryota</taxon>
        <taxon>Metazoa</taxon>
        <taxon>Chordata</taxon>
        <taxon>Craniata</taxon>
        <taxon>Vertebrata</taxon>
        <taxon>Euteleostomi</taxon>
        <taxon>Amphibia</taxon>
        <taxon>Batrachia</taxon>
        <taxon>Caudata</taxon>
        <taxon>Salamandroidea</taxon>
        <taxon>Salamandridae</taxon>
        <taxon>Pleurodelinae</taxon>
        <taxon>Pleurodeles</taxon>
    </lineage>
</organism>
<evidence type="ECO:0000313" key="2">
    <source>
        <dbReference type="Proteomes" id="UP001066276"/>
    </source>
</evidence>
<protein>
    <submittedName>
        <fullName evidence="1">Uncharacterized protein</fullName>
    </submittedName>
</protein>
<keyword evidence="2" id="KW-1185">Reference proteome</keyword>
<reference evidence="1" key="1">
    <citation type="journal article" date="2022" name="bioRxiv">
        <title>Sequencing and chromosome-scale assembly of the giantPleurodeles waltlgenome.</title>
        <authorList>
            <person name="Brown T."/>
            <person name="Elewa A."/>
            <person name="Iarovenko S."/>
            <person name="Subramanian E."/>
            <person name="Araus A.J."/>
            <person name="Petzold A."/>
            <person name="Susuki M."/>
            <person name="Suzuki K.-i.T."/>
            <person name="Hayashi T."/>
            <person name="Toyoda A."/>
            <person name="Oliveira C."/>
            <person name="Osipova E."/>
            <person name="Leigh N.D."/>
            <person name="Simon A."/>
            <person name="Yun M.H."/>
        </authorList>
    </citation>
    <scope>NUCLEOTIDE SEQUENCE</scope>
    <source>
        <strain evidence="1">20211129_DDA</strain>
        <tissue evidence="1">Liver</tissue>
    </source>
</reference>
<sequence>MVLACTSPERSPKKFRKFKSKSVSGRKVSVSPERMLQVVEQSAVDLLVDRPVRRGGVRFARRSGASFRQRVAAVGRGSLPVDAVSRDGHVVACGEGLRTSKSQLVPQAAICTGGRAGATAVGTHASKRRHTLWYGSQ</sequence>
<gene>
    <name evidence="1" type="ORF">NDU88_004536</name>
</gene>
<proteinExistence type="predicted"/>
<name>A0AAV7NLB9_PLEWA</name>
<comment type="caution">
    <text evidence="1">The sequence shown here is derived from an EMBL/GenBank/DDBJ whole genome shotgun (WGS) entry which is preliminary data.</text>
</comment>
<evidence type="ECO:0000313" key="1">
    <source>
        <dbReference type="EMBL" id="KAJ1116321.1"/>
    </source>
</evidence>
<dbReference type="AlphaFoldDB" id="A0AAV7NLB9"/>